<dbReference type="STRING" id="216903.SAMN05444371_1208"/>
<organism evidence="2 3">
    <name type="scientific">Epilithonimonas mollis</name>
    <dbReference type="NCBI Taxonomy" id="216903"/>
    <lineage>
        <taxon>Bacteria</taxon>
        <taxon>Pseudomonadati</taxon>
        <taxon>Bacteroidota</taxon>
        <taxon>Flavobacteriia</taxon>
        <taxon>Flavobacteriales</taxon>
        <taxon>Weeksellaceae</taxon>
        <taxon>Chryseobacterium group</taxon>
        <taxon>Epilithonimonas</taxon>
    </lineage>
</organism>
<dbReference type="AlphaFoldDB" id="A0A1M6PNL0"/>
<gene>
    <name evidence="2" type="ORF">SAMN05444371_1208</name>
</gene>
<keyword evidence="3" id="KW-1185">Reference proteome</keyword>
<dbReference type="SMART" id="SM01235">
    <property type="entry name" value="Haem_bd"/>
    <property type="match status" value="1"/>
</dbReference>
<name>A0A1M6PNL0_9FLAO</name>
<dbReference type="Pfam" id="PF14376">
    <property type="entry name" value="Haem_bd"/>
    <property type="match status" value="1"/>
</dbReference>
<reference evidence="3" key="1">
    <citation type="submission" date="2016-11" db="EMBL/GenBank/DDBJ databases">
        <authorList>
            <person name="Varghese N."/>
            <person name="Submissions S."/>
        </authorList>
    </citation>
    <scope>NUCLEOTIDE SEQUENCE [LARGE SCALE GENOMIC DNA]</scope>
    <source>
        <strain evidence="3">DSM 18016</strain>
    </source>
</reference>
<evidence type="ECO:0000313" key="2">
    <source>
        <dbReference type="EMBL" id="SHK09438.1"/>
    </source>
</evidence>
<protein>
    <submittedName>
        <fullName evidence="2">Haem-binding domain-containing protein</fullName>
    </submittedName>
</protein>
<evidence type="ECO:0000259" key="1">
    <source>
        <dbReference type="SMART" id="SM01235"/>
    </source>
</evidence>
<dbReference type="InterPro" id="IPR025992">
    <property type="entry name" value="Haem-bd"/>
</dbReference>
<proteinExistence type="predicted"/>
<dbReference type="OrthoDB" id="196738at2"/>
<accession>A0A1M6PNL0</accession>
<dbReference type="EMBL" id="FRAM01000001">
    <property type="protein sequence ID" value="SHK09438.1"/>
    <property type="molecule type" value="Genomic_DNA"/>
</dbReference>
<evidence type="ECO:0000313" key="3">
    <source>
        <dbReference type="Proteomes" id="UP000184498"/>
    </source>
</evidence>
<feature type="domain" description="Haem-binding" evidence="1">
    <location>
        <begin position="9"/>
        <end position="144"/>
    </location>
</feature>
<dbReference type="RefSeq" id="WP_139258245.1">
    <property type="nucleotide sequence ID" value="NZ_FRAM01000001.1"/>
</dbReference>
<sequence length="149" mass="17532">MKKIIFWIVIVFLAIQFIPVDKVNKPIDRKNNFVDIYKTPHNIKTILKNACYDCHSNETIYPDYAHVAPISWAVKDHINEGREYLNFSEWGTYNNDIRKNAIQKTLETVRNKQMPLPSYINYHPAANLTTRQRTDLENYFLSIQNNSAL</sequence>
<dbReference type="Proteomes" id="UP000184498">
    <property type="component" value="Unassembled WGS sequence"/>
</dbReference>